<comment type="caution">
    <text evidence="2">The sequence shown here is derived from an EMBL/GenBank/DDBJ whole genome shotgun (WGS) entry which is preliminary data.</text>
</comment>
<protein>
    <submittedName>
        <fullName evidence="2">Rod binding protein</fullName>
    </submittedName>
</protein>
<evidence type="ECO:0000313" key="3">
    <source>
        <dbReference type="Proteomes" id="UP000030021"/>
    </source>
</evidence>
<dbReference type="RefSeq" id="WP_052115349.1">
    <property type="nucleotide sequence ID" value="NZ_KN293980.1"/>
</dbReference>
<evidence type="ECO:0000313" key="2">
    <source>
        <dbReference type="EMBL" id="KGM87785.1"/>
    </source>
</evidence>
<dbReference type="Pfam" id="PF10135">
    <property type="entry name" value="Rod-binding"/>
    <property type="match status" value="1"/>
</dbReference>
<organism evidence="2 3">
    <name type="scientific">Roseovarius mucosus DSM 17069</name>
    <dbReference type="NCBI Taxonomy" id="1288298"/>
    <lineage>
        <taxon>Bacteria</taxon>
        <taxon>Pseudomonadati</taxon>
        <taxon>Pseudomonadota</taxon>
        <taxon>Alphaproteobacteria</taxon>
        <taxon>Rhodobacterales</taxon>
        <taxon>Roseobacteraceae</taxon>
        <taxon>Roseovarius</taxon>
    </lineage>
</organism>
<accession>A0A0A0HKR2</accession>
<sequence>MTLPPLATAFDARQASSLSDDKIATKATRDADRLRGAAEGFEALFLNQILQSGRAASFGDSLTESSATQTAQSLLDSTLTEVGAGRAGLGLSEAIYRQFSAHLGGVQE</sequence>
<dbReference type="STRING" id="215743.ROSMUCSMR3_03208"/>
<feature type="domain" description="Flagellar protein FlgJ N-terminal" evidence="1">
    <location>
        <begin position="52"/>
        <end position="98"/>
    </location>
</feature>
<gene>
    <name evidence="2" type="ORF">rosmuc_02523</name>
</gene>
<dbReference type="InterPro" id="IPR019301">
    <property type="entry name" value="Flagellar_prot_FlgJ_N"/>
</dbReference>
<dbReference type="EMBL" id="AONH01000013">
    <property type="protein sequence ID" value="KGM87785.1"/>
    <property type="molecule type" value="Genomic_DNA"/>
</dbReference>
<dbReference type="HOGENOM" id="CLU_2194991_0_0_5"/>
<dbReference type="AlphaFoldDB" id="A0A0A0HKR2"/>
<name>A0A0A0HKR2_9RHOB</name>
<dbReference type="Proteomes" id="UP000030021">
    <property type="component" value="Unassembled WGS sequence"/>
</dbReference>
<dbReference type="PATRIC" id="fig|1288298.3.peg.2535"/>
<proteinExistence type="predicted"/>
<dbReference type="eggNOG" id="COG3951">
    <property type="taxonomic scope" value="Bacteria"/>
</dbReference>
<reference evidence="2 3" key="1">
    <citation type="submission" date="2013-01" db="EMBL/GenBank/DDBJ databases">
        <authorList>
            <person name="Fiebig A."/>
            <person name="Goeker M."/>
            <person name="Klenk H.-P.P."/>
        </authorList>
    </citation>
    <scope>NUCLEOTIDE SEQUENCE [LARGE SCALE GENOMIC DNA]</scope>
    <source>
        <strain evidence="2 3">DSM 17069</strain>
    </source>
</reference>
<dbReference type="OrthoDB" id="8481704at2"/>
<evidence type="ECO:0000259" key="1">
    <source>
        <dbReference type="Pfam" id="PF10135"/>
    </source>
</evidence>